<dbReference type="SUPFAM" id="SSF55729">
    <property type="entry name" value="Acyl-CoA N-acyltransferases (Nat)"/>
    <property type="match status" value="1"/>
</dbReference>
<dbReference type="EMBL" id="JAVRRG010000015">
    <property type="protein sequence ID" value="KAK5098129.1"/>
    <property type="molecule type" value="Genomic_DNA"/>
</dbReference>
<dbReference type="InterPro" id="IPR016181">
    <property type="entry name" value="Acyl_CoA_acyltransferase"/>
</dbReference>
<dbReference type="Proteomes" id="UP001345013">
    <property type="component" value="Unassembled WGS sequence"/>
</dbReference>
<proteinExistence type="predicted"/>
<dbReference type="Pfam" id="PF13302">
    <property type="entry name" value="Acetyltransf_3"/>
    <property type="match status" value="1"/>
</dbReference>
<gene>
    <name evidence="2" type="ORF">LTR24_001951</name>
</gene>
<keyword evidence="3" id="KW-1185">Reference proteome</keyword>
<reference evidence="2 3" key="1">
    <citation type="submission" date="2023-08" db="EMBL/GenBank/DDBJ databases">
        <title>Black Yeasts Isolated from many extreme environments.</title>
        <authorList>
            <person name="Coleine C."/>
            <person name="Stajich J.E."/>
            <person name="Selbmann L."/>
        </authorList>
    </citation>
    <scope>NUCLEOTIDE SEQUENCE [LARGE SCALE GENOMIC DNA]</scope>
    <source>
        <strain evidence="2 3">CCFEE 5885</strain>
    </source>
</reference>
<dbReference type="InterPro" id="IPR000182">
    <property type="entry name" value="GNAT_dom"/>
</dbReference>
<protein>
    <recommendedName>
        <fullName evidence="1">N-acetyltransferase domain-containing protein</fullName>
    </recommendedName>
</protein>
<dbReference type="PANTHER" id="PTHR43792">
    <property type="entry name" value="GNAT FAMILY, PUTATIVE (AFU_ORTHOLOGUE AFUA_3G00765)-RELATED-RELATED"/>
    <property type="match status" value="1"/>
</dbReference>
<evidence type="ECO:0000313" key="3">
    <source>
        <dbReference type="Proteomes" id="UP001345013"/>
    </source>
</evidence>
<sequence>MAERQQRETIPIRYKTTRPILPLTPDRKVIETYVNDTTTIQLRRFEPTDLEHVHRLRTQEEVMVSTSAGICDANHSVTQTWMDRFLPPNDASTFDLMLWAKQDDEPWEHIGVLGCHKFEPVPHIGYMLRTEWWGKTIATKALQAFLGTWWTLKRRQVEVDLRGVEDEHGLHLMRLEWDDSKTHLNPSVDMQAVPEILLAEIDERNIGSIKVVERCGFKYRARETVVEEQGSFVLLDYTATNPTAQFAGKSNDKAARFCLLSERVIIAGLESLESPF</sequence>
<evidence type="ECO:0000259" key="1">
    <source>
        <dbReference type="Pfam" id="PF13302"/>
    </source>
</evidence>
<dbReference type="Gene3D" id="3.40.630.30">
    <property type="match status" value="1"/>
</dbReference>
<comment type="caution">
    <text evidence="2">The sequence shown here is derived from an EMBL/GenBank/DDBJ whole genome shotgun (WGS) entry which is preliminary data.</text>
</comment>
<accession>A0ABR0KJ96</accession>
<dbReference type="PANTHER" id="PTHR43792:SF1">
    <property type="entry name" value="N-ACETYLTRANSFERASE DOMAIN-CONTAINING PROTEIN"/>
    <property type="match status" value="1"/>
</dbReference>
<organism evidence="2 3">
    <name type="scientific">Lithohypha guttulata</name>
    <dbReference type="NCBI Taxonomy" id="1690604"/>
    <lineage>
        <taxon>Eukaryota</taxon>
        <taxon>Fungi</taxon>
        <taxon>Dikarya</taxon>
        <taxon>Ascomycota</taxon>
        <taxon>Pezizomycotina</taxon>
        <taxon>Eurotiomycetes</taxon>
        <taxon>Chaetothyriomycetidae</taxon>
        <taxon>Chaetothyriales</taxon>
        <taxon>Trichomeriaceae</taxon>
        <taxon>Lithohypha</taxon>
    </lineage>
</organism>
<name>A0ABR0KJ96_9EURO</name>
<dbReference type="InterPro" id="IPR051531">
    <property type="entry name" value="N-acetyltransferase"/>
</dbReference>
<evidence type="ECO:0000313" key="2">
    <source>
        <dbReference type="EMBL" id="KAK5098129.1"/>
    </source>
</evidence>
<feature type="domain" description="N-acetyltransferase" evidence="1">
    <location>
        <begin position="41"/>
        <end position="218"/>
    </location>
</feature>